<dbReference type="Proteomes" id="UP001239994">
    <property type="component" value="Unassembled WGS sequence"/>
</dbReference>
<protein>
    <submittedName>
        <fullName evidence="3">Uncharacterized protein</fullName>
    </submittedName>
</protein>
<feature type="compositionally biased region" description="Basic and acidic residues" evidence="1">
    <location>
        <begin position="68"/>
        <end position="82"/>
    </location>
</feature>
<reference evidence="3" key="1">
    <citation type="submission" date="2023-03" db="EMBL/GenBank/DDBJ databases">
        <title>Electrophorus voltai genome.</title>
        <authorList>
            <person name="Bian C."/>
        </authorList>
    </citation>
    <scope>NUCLEOTIDE SEQUENCE</scope>
    <source>
        <strain evidence="3">CB-2022</strain>
        <tissue evidence="3">Muscle</tissue>
    </source>
</reference>
<evidence type="ECO:0000256" key="2">
    <source>
        <dbReference type="SAM" id="Phobius"/>
    </source>
</evidence>
<feature type="transmembrane region" description="Helical" evidence="2">
    <location>
        <begin position="37"/>
        <end position="58"/>
    </location>
</feature>
<accession>A0AAD9E0D0</accession>
<name>A0AAD9E0D0_9TELE</name>
<evidence type="ECO:0000313" key="3">
    <source>
        <dbReference type="EMBL" id="KAK1802395.1"/>
    </source>
</evidence>
<keyword evidence="2" id="KW-0812">Transmembrane</keyword>
<dbReference type="EMBL" id="JAROKS010000007">
    <property type="protein sequence ID" value="KAK1802395.1"/>
    <property type="molecule type" value="Genomic_DNA"/>
</dbReference>
<dbReference type="AlphaFoldDB" id="A0AAD9E0D0"/>
<feature type="region of interest" description="Disordered" evidence="1">
    <location>
        <begin position="65"/>
        <end position="116"/>
    </location>
</feature>
<feature type="compositionally biased region" description="Polar residues" evidence="1">
    <location>
        <begin position="90"/>
        <end position="116"/>
    </location>
</feature>
<gene>
    <name evidence="3" type="ORF">P4O66_022056</name>
</gene>
<comment type="caution">
    <text evidence="3">The sequence shown here is derived from an EMBL/GenBank/DDBJ whole genome shotgun (WGS) entry which is preliminary data.</text>
</comment>
<sequence>MKILQLHFYNQNQTCECKQCQDETHDEDEEMRLWRNLITSGLLICVLVIVVTVVAAFYHKRVQRRHMKSAESNHDQQQRSDDVQYAEVELSSSGRQVRCSNPSSTYASIQHQTRKS</sequence>
<keyword evidence="2" id="KW-1133">Transmembrane helix</keyword>
<evidence type="ECO:0000313" key="4">
    <source>
        <dbReference type="Proteomes" id="UP001239994"/>
    </source>
</evidence>
<keyword evidence="2" id="KW-0472">Membrane</keyword>
<proteinExistence type="predicted"/>
<evidence type="ECO:0000256" key="1">
    <source>
        <dbReference type="SAM" id="MobiDB-lite"/>
    </source>
</evidence>
<organism evidence="3 4">
    <name type="scientific">Electrophorus voltai</name>
    <dbReference type="NCBI Taxonomy" id="2609070"/>
    <lineage>
        <taxon>Eukaryota</taxon>
        <taxon>Metazoa</taxon>
        <taxon>Chordata</taxon>
        <taxon>Craniata</taxon>
        <taxon>Vertebrata</taxon>
        <taxon>Euteleostomi</taxon>
        <taxon>Actinopterygii</taxon>
        <taxon>Neopterygii</taxon>
        <taxon>Teleostei</taxon>
        <taxon>Ostariophysi</taxon>
        <taxon>Gymnotiformes</taxon>
        <taxon>Gymnotoidei</taxon>
        <taxon>Gymnotidae</taxon>
        <taxon>Electrophorus</taxon>
    </lineage>
</organism>
<keyword evidence="4" id="KW-1185">Reference proteome</keyword>